<accession>A0A1G6UJC9</accession>
<keyword evidence="3" id="KW-0378">Hydrolase</keyword>
<dbReference type="PANTHER" id="PTHR11614">
    <property type="entry name" value="PHOSPHOLIPASE-RELATED"/>
    <property type="match status" value="1"/>
</dbReference>
<dbReference type="GO" id="GO:0016787">
    <property type="term" value="F:hydrolase activity"/>
    <property type="evidence" value="ECO:0007669"/>
    <property type="project" value="UniProtKB-KW"/>
</dbReference>
<gene>
    <name evidence="3" type="ORF">SAMN05216575_101515</name>
    <name evidence="2" type="ORF">SIM71_05810</name>
</gene>
<dbReference type="InterPro" id="IPR051044">
    <property type="entry name" value="MAG_DAG_Lipase"/>
</dbReference>
<evidence type="ECO:0000313" key="4">
    <source>
        <dbReference type="Proteomes" id="UP000182413"/>
    </source>
</evidence>
<evidence type="ECO:0000313" key="2">
    <source>
        <dbReference type="EMBL" id="MDX5991563.1"/>
    </source>
</evidence>
<dbReference type="EMBL" id="JAWXXP010000001">
    <property type="protein sequence ID" value="MDX5991563.1"/>
    <property type="molecule type" value="Genomic_DNA"/>
</dbReference>
<dbReference type="RefSeq" id="WP_074675317.1">
    <property type="nucleotide sequence ID" value="NZ_CBCSET010000001.1"/>
</dbReference>
<dbReference type="SUPFAM" id="SSF53474">
    <property type="entry name" value="alpha/beta-Hydrolases"/>
    <property type="match status" value="1"/>
</dbReference>
<feature type="domain" description="Serine aminopeptidase S33" evidence="1">
    <location>
        <begin position="118"/>
        <end position="340"/>
    </location>
</feature>
<evidence type="ECO:0000259" key="1">
    <source>
        <dbReference type="Pfam" id="PF12146"/>
    </source>
</evidence>
<reference evidence="3 4" key="1">
    <citation type="submission" date="2016-10" db="EMBL/GenBank/DDBJ databases">
        <authorList>
            <person name="de Groot N.N."/>
        </authorList>
    </citation>
    <scope>NUCLEOTIDE SEQUENCE [LARGE SCALE GENOMIC DNA]</scope>
    <source>
        <strain evidence="3 4">JCM 10630</strain>
    </source>
</reference>
<evidence type="ECO:0000313" key="3">
    <source>
        <dbReference type="EMBL" id="SDD41508.1"/>
    </source>
</evidence>
<dbReference type="InterPro" id="IPR029058">
    <property type="entry name" value="AB_hydrolase_fold"/>
</dbReference>
<organism evidence="3 4">
    <name type="scientific">Ectopseudomonas alcaliphila</name>
    <dbReference type="NCBI Taxonomy" id="101564"/>
    <lineage>
        <taxon>Bacteria</taxon>
        <taxon>Pseudomonadati</taxon>
        <taxon>Pseudomonadota</taxon>
        <taxon>Gammaproteobacteria</taxon>
        <taxon>Pseudomonadales</taxon>
        <taxon>Pseudomonadaceae</taxon>
        <taxon>Ectopseudomonas</taxon>
    </lineage>
</organism>
<dbReference type="Proteomes" id="UP001278050">
    <property type="component" value="Unassembled WGS sequence"/>
</dbReference>
<dbReference type="Pfam" id="PF12146">
    <property type="entry name" value="Hydrolase_4"/>
    <property type="match status" value="1"/>
</dbReference>
<dbReference type="AlphaFoldDB" id="A0A1G6UJC9"/>
<reference evidence="2 5" key="2">
    <citation type="submission" date="2023-11" db="EMBL/GenBank/DDBJ databases">
        <title>MicrobeMod: A computational toolkit for identifying prokaryotic methylation and restriction-modification with nanopore sequencing.</title>
        <authorList>
            <person name="Crits-Christoph A."/>
            <person name="Kang S.C."/>
            <person name="Lee H."/>
            <person name="Ostrov N."/>
        </authorList>
    </citation>
    <scope>NUCLEOTIDE SEQUENCE [LARGE SCALE GENOMIC DNA]</scope>
    <source>
        <strain evidence="2 5">ATCC BAA-571</strain>
    </source>
</reference>
<proteinExistence type="predicted"/>
<sequence>MRLPRMRNVMAWTLVLILLIVVALLGIRIAGLSSLPELEPWHRLVPQELEVDELDAADWQAYLAAEAALFEHLQRELIEPVTASGKAPCSRYASDSPVYPGNLPRDWNRSFILQPSGPARGVVVLLHGLTDSPYSLRHIAQHLSEQGLLAVVPRMPGHGTVPAALTAAHWEQWLAATRLAVREARRQVPDGPLYLVGYSNGGALALRYSLAALEDERLAMPQRLVLISPMIGVTSYARYAGLAALPALLPAFAKSAWMNVLPEFNPFKYNSFPVHAARQTYELTSEVQGAFDAAEADGRLSRLPPVLALQSLADSTVSTPAVVRQLFERLPANGSELVIFDINRSQAASTLLRADMSGLLETLLPPAERDYDLTVVGVAPEQGRAVEARRIAAGSQQAQRQPLGVDYPSQLFSLSHVALPFPPSDPLYGSEPIAGESYGVALGTLAPRGEQGVLVVGLDSLQRATSNPFYDYLLQRIDEDLR</sequence>
<dbReference type="InterPro" id="IPR022742">
    <property type="entry name" value="Hydrolase_4"/>
</dbReference>
<dbReference type="OrthoDB" id="8476759at2"/>
<name>A0A1G6UJC9_9GAMM</name>
<keyword evidence="5" id="KW-1185">Reference proteome</keyword>
<dbReference type="EMBL" id="FNAE01000001">
    <property type="protein sequence ID" value="SDD41508.1"/>
    <property type="molecule type" value="Genomic_DNA"/>
</dbReference>
<dbReference type="Proteomes" id="UP000182413">
    <property type="component" value="Unassembled WGS sequence"/>
</dbReference>
<protein>
    <submittedName>
        <fullName evidence="2">Alpha/beta hydrolase</fullName>
    </submittedName>
    <submittedName>
        <fullName evidence="3">Lysophospholipase, alpha-beta hydrolase superfamily</fullName>
    </submittedName>
</protein>
<evidence type="ECO:0000313" key="5">
    <source>
        <dbReference type="Proteomes" id="UP001278050"/>
    </source>
</evidence>
<dbReference type="Gene3D" id="3.40.50.1820">
    <property type="entry name" value="alpha/beta hydrolase"/>
    <property type="match status" value="1"/>
</dbReference>